<dbReference type="RefSeq" id="WP_097650947.1">
    <property type="nucleotide sequence ID" value="NZ_LYXE01000036.1"/>
</dbReference>
<dbReference type="InterPro" id="IPR025938">
    <property type="entry name" value="RRXRR_dom"/>
</dbReference>
<dbReference type="Proteomes" id="UP000220922">
    <property type="component" value="Unassembled WGS sequence"/>
</dbReference>
<evidence type="ECO:0000259" key="2">
    <source>
        <dbReference type="Pfam" id="PF14239"/>
    </source>
</evidence>
<dbReference type="EMBL" id="LYXE01000036">
    <property type="protein sequence ID" value="PDW00614.1"/>
    <property type="molecule type" value="Genomic_DNA"/>
</dbReference>
<comment type="caution">
    <text evidence="3">The sequence shown here is derived from an EMBL/GenBank/DDBJ whole genome shotgun (WGS) entry which is preliminary data.</text>
</comment>
<evidence type="ECO:0000256" key="1">
    <source>
        <dbReference type="SAM" id="MobiDB-lite"/>
    </source>
</evidence>
<evidence type="ECO:0000313" key="4">
    <source>
        <dbReference type="Proteomes" id="UP000220922"/>
    </source>
</evidence>
<proteinExistence type="predicted"/>
<accession>A0A2H3KQF9</accession>
<sequence length="352" mass="40145">MQYIPVLSATGERLMPCHAARARQLIRNGKAVKRFDRGICYLVLTKRETGETQPIALGIDPGSKKEAYTLQTEQHTILNIQADAVTWVKEHVETRRQMRRTRRYRKTPCRANRKNRARGGIPPSTRSRWGWKVRIARWLARYYPITAIVIEDIAAITLEGKRRWNASFSPLEVGKLWGYDQLDQIAPVQAVPSHYTKSLREQAGLKKSRDKTSDQWDAHCVDSFVLASYALGGPSKPTSINMLYLVPLRFHRRQLHRLQPEKGGVRKPYGGTRSLGLKRGSWVRHPKWGVAYVGGTYKGRISLHNMQTGKRLTQTVHVSDCQMLCTASWRIRAKAVSSRALLPALKRLGFRA</sequence>
<keyword evidence="4" id="KW-1185">Reference proteome</keyword>
<feature type="compositionally biased region" description="Basic residues" evidence="1">
    <location>
        <begin position="98"/>
        <end position="117"/>
    </location>
</feature>
<dbReference type="OrthoDB" id="147034at2"/>
<gene>
    <name evidence="3" type="ORF">A9Q02_09205</name>
</gene>
<protein>
    <recommendedName>
        <fullName evidence="2">RRXRR domain-containing protein</fullName>
    </recommendedName>
</protein>
<dbReference type="AlphaFoldDB" id="A0A2H3KQF9"/>
<feature type="region of interest" description="Disordered" evidence="1">
    <location>
        <begin position="98"/>
        <end position="123"/>
    </location>
</feature>
<feature type="domain" description="RRXRR" evidence="2">
    <location>
        <begin position="4"/>
        <end position="154"/>
    </location>
</feature>
<name>A0A2H3KQF9_9CHLR</name>
<evidence type="ECO:0000313" key="3">
    <source>
        <dbReference type="EMBL" id="PDW00614.1"/>
    </source>
</evidence>
<organism evidence="3 4">
    <name type="scientific">Candidatus Chloroploca asiatica</name>
    <dbReference type="NCBI Taxonomy" id="1506545"/>
    <lineage>
        <taxon>Bacteria</taxon>
        <taxon>Bacillati</taxon>
        <taxon>Chloroflexota</taxon>
        <taxon>Chloroflexia</taxon>
        <taxon>Chloroflexales</taxon>
        <taxon>Chloroflexineae</taxon>
        <taxon>Oscillochloridaceae</taxon>
        <taxon>Candidatus Chloroploca</taxon>
    </lineage>
</organism>
<dbReference type="Pfam" id="PF14239">
    <property type="entry name" value="RRXRR"/>
    <property type="match status" value="1"/>
</dbReference>
<dbReference type="SMR" id="A0A2H3KQF9"/>
<reference evidence="3 4" key="1">
    <citation type="submission" date="2016-05" db="EMBL/GenBank/DDBJ databases">
        <authorList>
            <person name="Lavstsen T."/>
            <person name="Jespersen J.S."/>
        </authorList>
    </citation>
    <scope>NUCLEOTIDE SEQUENCE [LARGE SCALE GENOMIC DNA]</scope>
    <source>
        <strain evidence="3 4">B7-9</strain>
    </source>
</reference>